<gene>
    <name evidence="2" type="ORF">DSCO28_47010</name>
</gene>
<evidence type="ECO:0000256" key="1">
    <source>
        <dbReference type="ARBA" id="ARBA00007068"/>
    </source>
</evidence>
<accession>A0A5K7ZV56</accession>
<reference evidence="2 3" key="1">
    <citation type="submission" date="2019-11" db="EMBL/GenBank/DDBJ databases">
        <title>Comparative genomics of hydrocarbon-degrading Desulfosarcina strains.</title>
        <authorList>
            <person name="Watanabe M."/>
            <person name="Kojima H."/>
            <person name="Fukui M."/>
        </authorList>
    </citation>
    <scope>NUCLEOTIDE SEQUENCE [LARGE SCALE GENOMIC DNA]</scope>
    <source>
        <strain evidence="2 3">28bB2T</strain>
    </source>
</reference>
<proteinExistence type="inferred from homology"/>
<name>A0A5K7ZV56_9BACT</name>
<sequence length="340" mass="34301">MRRPSPHPGKYNALTDVPGIRVGHYSDPAAASGTTVVVCPAGAVGGVDVRGAAPGTRETELLAPENLVETVQAICLSGGSVYGLAAADGVVRHLASRSIGFPLDEGQVAPIVPAAVLFDLGRGPCFRPPVDAGWGEAACRCAVSGPVTGGSVGAGTGARAGGIKGGIGSASIVLESGMTVAVLTAVNAMGSAIDPADGTFWEARLEIDGEFGGRIHGPVVLPPAPEAKPAHNTTLAVVATDAILTKAQAKRVAMMAHDGMARAIRPAHTLFDGDVVFCLATGKQALPESGGVFTMPAAQVCINEIGHAAADCLARAIIHGILDAESAFGITAYRDLARRL</sequence>
<dbReference type="InterPro" id="IPR016117">
    <property type="entry name" value="ArgJ-like_dom_sf"/>
</dbReference>
<evidence type="ECO:0008006" key="4">
    <source>
        <dbReference type="Google" id="ProtNLM"/>
    </source>
</evidence>
<dbReference type="InterPro" id="IPR005321">
    <property type="entry name" value="Peptidase_S58_DmpA"/>
</dbReference>
<protein>
    <recommendedName>
        <fullName evidence="4">Peptidase S58</fullName>
    </recommendedName>
</protein>
<dbReference type="GO" id="GO:0004177">
    <property type="term" value="F:aminopeptidase activity"/>
    <property type="evidence" value="ECO:0007669"/>
    <property type="project" value="TreeGrafter"/>
</dbReference>
<dbReference type="KEGG" id="dov:DSCO28_47010"/>
<dbReference type="Gene3D" id="3.60.70.12">
    <property type="entry name" value="L-amino peptidase D-ALA esterase/amidase"/>
    <property type="match status" value="1"/>
</dbReference>
<dbReference type="EMBL" id="AP021876">
    <property type="protein sequence ID" value="BBO84135.1"/>
    <property type="molecule type" value="Genomic_DNA"/>
</dbReference>
<comment type="similarity">
    <text evidence="1">Belongs to the peptidase S58 family.</text>
</comment>
<dbReference type="CDD" id="cd02252">
    <property type="entry name" value="nylC_like"/>
    <property type="match status" value="1"/>
</dbReference>
<dbReference type="RefSeq" id="WP_155324154.1">
    <property type="nucleotide sequence ID" value="NZ_AP021876.1"/>
</dbReference>
<organism evidence="2 3">
    <name type="scientific">Desulfosarcina ovata subsp. sediminis</name>
    <dbReference type="NCBI Taxonomy" id="885957"/>
    <lineage>
        <taxon>Bacteria</taxon>
        <taxon>Pseudomonadati</taxon>
        <taxon>Thermodesulfobacteriota</taxon>
        <taxon>Desulfobacteria</taxon>
        <taxon>Desulfobacterales</taxon>
        <taxon>Desulfosarcinaceae</taxon>
        <taxon>Desulfosarcina</taxon>
    </lineage>
</organism>
<dbReference type="AlphaFoldDB" id="A0A5K7ZV56"/>
<evidence type="ECO:0000313" key="3">
    <source>
        <dbReference type="Proteomes" id="UP000425960"/>
    </source>
</evidence>
<dbReference type="Pfam" id="PF03576">
    <property type="entry name" value="Peptidase_S58"/>
    <property type="match status" value="1"/>
</dbReference>
<evidence type="ECO:0000313" key="2">
    <source>
        <dbReference type="EMBL" id="BBO84135.1"/>
    </source>
</evidence>
<dbReference type="PANTHER" id="PTHR36512">
    <property type="entry name" value="D-AMINOPEPTIDASE"/>
    <property type="match status" value="1"/>
</dbReference>
<dbReference type="PANTHER" id="PTHR36512:SF3">
    <property type="entry name" value="BLR5678 PROTEIN"/>
    <property type="match status" value="1"/>
</dbReference>
<dbReference type="Proteomes" id="UP000425960">
    <property type="component" value="Chromosome"/>
</dbReference>
<dbReference type="SUPFAM" id="SSF56266">
    <property type="entry name" value="DmpA/ArgJ-like"/>
    <property type="match status" value="1"/>
</dbReference>